<protein>
    <recommendedName>
        <fullName evidence="1">BIG2 domain-containing protein</fullName>
    </recommendedName>
</protein>
<reference evidence="2" key="2">
    <citation type="submission" date="2023-01" db="EMBL/GenBank/DDBJ databases">
        <title>Draft genome sequence of Paraferrimonas sedimenticola strain NBRC 101628.</title>
        <authorList>
            <person name="Sun Q."/>
            <person name="Mori K."/>
        </authorList>
    </citation>
    <scope>NUCLEOTIDE SEQUENCE</scope>
    <source>
        <strain evidence="2">NBRC 101628</strain>
    </source>
</reference>
<keyword evidence="3" id="KW-1185">Reference proteome</keyword>
<dbReference type="SMART" id="SM00635">
    <property type="entry name" value="BID_2"/>
    <property type="match status" value="7"/>
</dbReference>
<feature type="domain" description="BIG2" evidence="1">
    <location>
        <begin position="307"/>
        <end position="388"/>
    </location>
</feature>
<dbReference type="InterPro" id="IPR003343">
    <property type="entry name" value="Big_2"/>
</dbReference>
<comment type="caution">
    <text evidence="2">The sequence shown here is derived from an EMBL/GenBank/DDBJ whole genome shotgun (WGS) entry which is preliminary data.</text>
</comment>
<dbReference type="Pfam" id="PF02368">
    <property type="entry name" value="Big_2"/>
    <property type="match status" value="2"/>
</dbReference>
<dbReference type="Proteomes" id="UP001161422">
    <property type="component" value="Unassembled WGS sequence"/>
</dbReference>
<feature type="domain" description="BIG2" evidence="1">
    <location>
        <begin position="407"/>
        <end position="498"/>
    </location>
</feature>
<dbReference type="InterPro" id="IPR008964">
    <property type="entry name" value="Invasin/intimin_cell_adhesion"/>
</dbReference>
<dbReference type="SUPFAM" id="SSF49373">
    <property type="entry name" value="Invasin/intimin cell-adhesion fragments"/>
    <property type="match status" value="3"/>
</dbReference>
<evidence type="ECO:0000259" key="1">
    <source>
        <dbReference type="SMART" id="SM00635"/>
    </source>
</evidence>
<reference evidence="2" key="1">
    <citation type="journal article" date="2014" name="Int. J. Syst. Evol. Microbiol.">
        <title>Complete genome sequence of Corynebacterium casei LMG S-19264T (=DSM 44701T), isolated from a smear-ripened cheese.</title>
        <authorList>
            <consortium name="US DOE Joint Genome Institute (JGI-PGF)"/>
            <person name="Walter F."/>
            <person name="Albersmeier A."/>
            <person name="Kalinowski J."/>
            <person name="Ruckert C."/>
        </authorList>
    </citation>
    <scope>NUCLEOTIDE SEQUENCE</scope>
    <source>
        <strain evidence="2">NBRC 101628</strain>
    </source>
</reference>
<evidence type="ECO:0000313" key="3">
    <source>
        <dbReference type="Proteomes" id="UP001161422"/>
    </source>
</evidence>
<feature type="domain" description="BIG2" evidence="1">
    <location>
        <begin position="502"/>
        <end position="585"/>
    </location>
</feature>
<name>A0AA37RV00_9GAMM</name>
<evidence type="ECO:0000313" key="2">
    <source>
        <dbReference type="EMBL" id="GLP96110.1"/>
    </source>
</evidence>
<organism evidence="2 3">
    <name type="scientific">Paraferrimonas sedimenticola</name>
    <dbReference type="NCBI Taxonomy" id="375674"/>
    <lineage>
        <taxon>Bacteria</taxon>
        <taxon>Pseudomonadati</taxon>
        <taxon>Pseudomonadota</taxon>
        <taxon>Gammaproteobacteria</taxon>
        <taxon>Alteromonadales</taxon>
        <taxon>Ferrimonadaceae</taxon>
        <taxon>Paraferrimonas</taxon>
    </lineage>
</organism>
<dbReference type="EMBL" id="BSNC01000004">
    <property type="protein sequence ID" value="GLP96110.1"/>
    <property type="molecule type" value="Genomic_DNA"/>
</dbReference>
<feature type="domain" description="BIG2" evidence="1">
    <location>
        <begin position="31"/>
        <end position="114"/>
    </location>
</feature>
<dbReference type="AlphaFoldDB" id="A0AA37RV00"/>
<feature type="domain" description="BIG2" evidence="1">
    <location>
        <begin position="688"/>
        <end position="773"/>
    </location>
</feature>
<gene>
    <name evidence="2" type="ORF">GCM10007895_14160</name>
</gene>
<feature type="domain" description="BIG2" evidence="1">
    <location>
        <begin position="596"/>
        <end position="682"/>
    </location>
</feature>
<feature type="domain" description="BIG2" evidence="1">
    <location>
        <begin position="119"/>
        <end position="206"/>
    </location>
</feature>
<proteinExistence type="predicted"/>
<dbReference type="FunFam" id="2.60.40.1080:FF:000001">
    <property type="entry name" value="Bacterial Ig-like domain, group 2"/>
    <property type="match status" value="1"/>
</dbReference>
<sequence length="866" mass="90771">MLIQMLSACSGGGSNGEHQKSGSEPAEIQVIATPSNLVSENEVAKGAVVQLKAIATLQSGAKQDVTSLASWSSNAQDTLTFNTKECASCASALKMGQAKVTASFKGLKGELNLEVVAAKPVSIAITPERLNNGLPVGEQILAEALVQLSDGVIAKAPETIQWSSSDNAVATVESEGSNKAKITAVGIGTASIKASLGETNSNELTLTVFASSSAPELIIEPNVPDTLPLGRIQNFSAKLKYAEGNLIDITQRVIWKTNDEQVAKFPADFQAGQLLASPSNKGQVTVSVKDPLNNLENQVNVRIADIKMTDLSIEPQSELAKALPSGTKLQLSAIASFADNISRDVTKTVQWSIADNDYLSVDNHFEKKGKLSVNRARLSDETKTAVVVEDSISSNSTRVVVDAKFAEVQRIDLSRSTIVLPVGMKEQLQATAVFKDGSTMPITENVFWSSSNGQIASVGSTAPNSGLVHALKEGVTTVQANFAFEGKTYQSPAATITVSPASLQTITIKPEAKIELELGSSKRLIAEGFYSDGTTKDITTSVNWSSSKAKAISVVSSGNHAGTITAHEVADSVLINVYEPSTSVFASKPVTSKLRSKVALEINSSQGFTKPVGIPELLSADLHLVDGKVEPVSEHVVWSSSDTSIAVVSNEPGKKGQVVGLQEGVVQISVSGFDTVSAPVSFSVTAATLQRIEVSPKVTGISVGETLQFQAMGSYSDGDRQDITNQVTWNVDKQALASISNATGTKGNLEAKSSGLVNVSATLGSVNSDIAEVVINNPSGDEALGQVSLSVSMGGNILDKASGFLAESDTESTLTLPIGQAMELIANPLDGYQFTGWVGCLNTNGPVCNLIVDAQSQRVSAQFKKL</sequence>
<accession>A0AA37RV00</accession>
<dbReference type="Gene3D" id="2.60.40.1080">
    <property type="match status" value="8"/>
</dbReference>